<dbReference type="GO" id="GO:0003886">
    <property type="term" value="F:DNA (cytosine-5-)-methyltransferase activity"/>
    <property type="evidence" value="ECO:0007669"/>
    <property type="project" value="UniProtKB-EC"/>
</dbReference>
<evidence type="ECO:0000313" key="10">
    <source>
        <dbReference type="EMBL" id="RAZ78248.1"/>
    </source>
</evidence>
<keyword evidence="11" id="KW-1185">Reference proteome</keyword>
<dbReference type="PROSITE" id="PS51679">
    <property type="entry name" value="SAM_MT_C5"/>
    <property type="match status" value="1"/>
</dbReference>
<dbReference type="PANTHER" id="PTHR10629:SF52">
    <property type="entry name" value="DNA (CYTOSINE-5)-METHYLTRANSFERASE 1"/>
    <property type="match status" value="1"/>
</dbReference>
<dbReference type="Gene3D" id="3.40.50.150">
    <property type="entry name" value="Vaccinia Virus protein VP39"/>
    <property type="match status" value="1"/>
</dbReference>
<keyword evidence="2 6" id="KW-0808">Transferase</keyword>
<dbReference type="RefSeq" id="WP_112126508.1">
    <property type="nucleotide sequence ID" value="NZ_QMBQ01000002.1"/>
</dbReference>
<dbReference type="PROSITE" id="PS00095">
    <property type="entry name" value="C5_MTASE_2"/>
    <property type="match status" value="1"/>
</dbReference>
<dbReference type="InterPro" id="IPR050390">
    <property type="entry name" value="C5-Methyltransferase"/>
</dbReference>
<dbReference type="GO" id="GO:0032259">
    <property type="term" value="P:methylation"/>
    <property type="evidence" value="ECO:0007669"/>
    <property type="project" value="UniProtKB-KW"/>
</dbReference>
<evidence type="ECO:0000256" key="3">
    <source>
        <dbReference type="ARBA" id="ARBA00022691"/>
    </source>
</evidence>
<sequence length="376" mass="41535">MIDLKLVDLFSGAGGLSLGFKQAGFKPSFAADFDPYACATYSANLGSHIRQMDLSVMQPSEVVSLIRTHVGDVDVVAGGPPCQGWSIQRRGAASDIRNDLTVRFAAIATGILPKAIVMENVPTLFGKRGQHHLQVVERMLEETGYNYTKRVVDAASFGVPQSRRRAVLVAIRGDVSEHFLFPEPTHEPANFRTVRQAIGDLPSPPHDGSEHPRFRNHRLVLVSKSNLERLSYVPEGGGRLDVPKALQLRCHRNDNGHRHLDVYGRLWWDRPAGTITAMFDNFTRGRFAHPAENRNITAREGARLQSFPDEFVFVGPKKDVARQIGNAVAPAMAKAIGKALAETLRDAERLPQVRQGQLAIRQQPSRRNAYGVQTTA</sequence>
<accession>A0A330H094</accession>
<protein>
    <recommendedName>
        <fullName evidence="8">Cytosine-specific methyltransferase</fullName>
        <ecNumber evidence="8">2.1.1.37</ecNumber>
    </recommendedName>
</protein>
<dbReference type="PANTHER" id="PTHR10629">
    <property type="entry name" value="CYTOSINE-SPECIFIC METHYLTRANSFERASE"/>
    <property type="match status" value="1"/>
</dbReference>
<evidence type="ECO:0000256" key="6">
    <source>
        <dbReference type="PROSITE-ProRule" id="PRU01016"/>
    </source>
</evidence>
<dbReference type="NCBIfam" id="TIGR00675">
    <property type="entry name" value="dcm"/>
    <property type="match status" value="1"/>
</dbReference>
<dbReference type="InterPro" id="IPR018117">
    <property type="entry name" value="C5_DNA_meth_AS"/>
</dbReference>
<name>A0A330H094_9HYPH</name>
<feature type="compositionally biased region" description="Polar residues" evidence="9">
    <location>
        <begin position="360"/>
        <end position="376"/>
    </location>
</feature>
<evidence type="ECO:0000256" key="5">
    <source>
        <dbReference type="ARBA" id="ARBA00047422"/>
    </source>
</evidence>
<dbReference type="InterPro" id="IPR031303">
    <property type="entry name" value="C5_meth_CS"/>
</dbReference>
<dbReference type="PRINTS" id="PR00105">
    <property type="entry name" value="C5METTRFRASE"/>
</dbReference>
<dbReference type="Gene3D" id="3.90.120.10">
    <property type="entry name" value="DNA Methylase, subunit A, domain 2"/>
    <property type="match status" value="1"/>
</dbReference>
<evidence type="ECO:0000256" key="9">
    <source>
        <dbReference type="SAM" id="MobiDB-lite"/>
    </source>
</evidence>
<proteinExistence type="inferred from homology"/>
<dbReference type="SUPFAM" id="SSF53335">
    <property type="entry name" value="S-adenosyl-L-methionine-dependent methyltransferases"/>
    <property type="match status" value="1"/>
</dbReference>
<dbReference type="EC" id="2.1.1.37" evidence="8"/>
<keyword evidence="1 6" id="KW-0489">Methyltransferase</keyword>
<gene>
    <name evidence="10" type="ORF">DPM35_06590</name>
</gene>
<feature type="region of interest" description="Disordered" evidence="9">
    <location>
        <begin position="355"/>
        <end position="376"/>
    </location>
</feature>
<keyword evidence="4" id="KW-0680">Restriction system</keyword>
<comment type="similarity">
    <text evidence="6 7">Belongs to the class I-like SAM-binding methyltransferase superfamily. C5-methyltransferase family.</text>
</comment>
<comment type="caution">
    <text evidence="10">The sequence shown here is derived from an EMBL/GenBank/DDBJ whole genome shotgun (WGS) entry which is preliminary data.</text>
</comment>
<comment type="catalytic activity">
    <reaction evidence="5 8">
        <text>a 2'-deoxycytidine in DNA + S-adenosyl-L-methionine = a 5-methyl-2'-deoxycytidine in DNA + S-adenosyl-L-homocysteine + H(+)</text>
        <dbReference type="Rhea" id="RHEA:13681"/>
        <dbReference type="Rhea" id="RHEA-COMP:11369"/>
        <dbReference type="Rhea" id="RHEA-COMP:11370"/>
        <dbReference type="ChEBI" id="CHEBI:15378"/>
        <dbReference type="ChEBI" id="CHEBI:57856"/>
        <dbReference type="ChEBI" id="CHEBI:59789"/>
        <dbReference type="ChEBI" id="CHEBI:85452"/>
        <dbReference type="ChEBI" id="CHEBI:85454"/>
        <dbReference type="EC" id="2.1.1.37"/>
    </reaction>
</comment>
<dbReference type="GO" id="GO:0009307">
    <property type="term" value="P:DNA restriction-modification system"/>
    <property type="evidence" value="ECO:0007669"/>
    <property type="project" value="UniProtKB-KW"/>
</dbReference>
<evidence type="ECO:0000256" key="8">
    <source>
        <dbReference type="RuleBase" id="RU000417"/>
    </source>
</evidence>
<evidence type="ECO:0000256" key="7">
    <source>
        <dbReference type="RuleBase" id="RU000416"/>
    </source>
</evidence>
<dbReference type="EMBL" id="QMBQ01000002">
    <property type="protein sequence ID" value="RAZ78248.1"/>
    <property type="molecule type" value="Genomic_DNA"/>
</dbReference>
<evidence type="ECO:0000313" key="11">
    <source>
        <dbReference type="Proteomes" id="UP000251956"/>
    </source>
</evidence>
<dbReference type="GO" id="GO:0044027">
    <property type="term" value="P:negative regulation of gene expression via chromosomal CpG island methylation"/>
    <property type="evidence" value="ECO:0007669"/>
    <property type="project" value="TreeGrafter"/>
</dbReference>
<keyword evidence="3 6" id="KW-0949">S-adenosyl-L-methionine</keyword>
<dbReference type="OrthoDB" id="9813719at2"/>
<organism evidence="10 11">
    <name type="scientific">Mesorhizobium atlanticum</name>
    <dbReference type="NCBI Taxonomy" id="2233532"/>
    <lineage>
        <taxon>Bacteria</taxon>
        <taxon>Pseudomonadati</taxon>
        <taxon>Pseudomonadota</taxon>
        <taxon>Alphaproteobacteria</taxon>
        <taxon>Hyphomicrobiales</taxon>
        <taxon>Phyllobacteriaceae</taxon>
        <taxon>Mesorhizobium</taxon>
    </lineage>
</organism>
<dbReference type="PROSITE" id="PS00094">
    <property type="entry name" value="C5_MTASE_1"/>
    <property type="match status" value="1"/>
</dbReference>
<dbReference type="Proteomes" id="UP000251956">
    <property type="component" value="Unassembled WGS sequence"/>
</dbReference>
<dbReference type="GO" id="GO:0003677">
    <property type="term" value="F:DNA binding"/>
    <property type="evidence" value="ECO:0007669"/>
    <property type="project" value="TreeGrafter"/>
</dbReference>
<feature type="active site" evidence="6">
    <location>
        <position position="82"/>
    </location>
</feature>
<dbReference type="InterPro" id="IPR001525">
    <property type="entry name" value="C5_MeTfrase"/>
</dbReference>
<dbReference type="Pfam" id="PF00145">
    <property type="entry name" value="DNA_methylase"/>
    <property type="match status" value="1"/>
</dbReference>
<evidence type="ECO:0000256" key="4">
    <source>
        <dbReference type="ARBA" id="ARBA00022747"/>
    </source>
</evidence>
<reference evidence="10 11" key="1">
    <citation type="submission" date="2018-07" db="EMBL/GenBank/DDBJ databases">
        <title>Diversity of Mesorhizobium strains in Brazil.</title>
        <authorList>
            <person name="Helene L.C.F."/>
            <person name="Dall'Agnol R."/>
            <person name="Delamuta J.R.M."/>
            <person name="Hungria M."/>
        </authorList>
    </citation>
    <scope>NUCLEOTIDE SEQUENCE [LARGE SCALE GENOMIC DNA]</scope>
    <source>
        <strain evidence="10 11">CNPSo 3140</strain>
    </source>
</reference>
<dbReference type="InterPro" id="IPR029063">
    <property type="entry name" value="SAM-dependent_MTases_sf"/>
</dbReference>
<evidence type="ECO:0000256" key="2">
    <source>
        <dbReference type="ARBA" id="ARBA00022679"/>
    </source>
</evidence>
<evidence type="ECO:0000256" key="1">
    <source>
        <dbReference type="ARBA" id="ARBA00022603"/>
    </source>
</evidence>
<dbReference type="AlphaFoldDB" id="A0A330H094"/>